<name>A0A841CM49_9PSEU</name>
<sequence length="98" mass="10991">MTTSRTKRKRTGIIGYLGNIADDTKDYIDDMLDRGRDVDRDVRSTARRALRDDDDERPDTSEDIAALQDDLAELTRKVTELSAAQTAQAAHSQPKKTP</sequence>
<reference evidence="2 3" key="1">
    <citation type="submission" date="2020-08" db="EMBL/GenBank/DDBJ databases">
        <title>Genomic Encyclopedia of Type Strains, Phase III (KMG-III): the genomes of soil and plant-associated and newly described type strains.</title>
        <authorList>
            <person name="Whitman W."/>
        </authorList>
    </citation>
    <scope>NUCLEOTIDE SEQUENCE [LARGE SCALE GENOMIC DNA]</scope>
    <source>
        <strain evidence="2 3">CECT 8640</strain>
    </source>
</reference>
<gene>
    <name evidence="2" type="ORF">FHS29_003760</name>
</gene>
<dbReference type="Proteomes" id="UP000547510">
    <property type="component" value="Unassembled WGS sequence"/>
</dbReference>
<dbReference type="AlphaFoldDB" id="A0A841CM49"/>
<keyword evidence="1" id="KW-0175">Coiled coil</keyword>
<accession>A0A841CM49</accession>
<dbReference type="RefSeq" id="WP_184691983.1">
    <property type="nucleotide sequence ID" value="NZ_JACHJN010000005.1"/>
</dbReference>
<feature type="coiled-coil region" evidence="1">
    <location>
        <begin position="57"/>
        <end position="84"/>
    </location>
</feature>
<evidence type="ECO:0000313" key="2">
    <source>
        <dbReference type="EMBL" id="MBB5957167.1"/>
    </source>
</evidence>
<evidence type="ECO:0000313" key="3">
    <source>
        <dbReference type="Proteomes" id="UP000547510"/>
    </source>
</evidence>
<organism evidence="2 3">
    <name type="scientific">Saccharothrix tamanrassetensis</name>
    <dbReference type="NCBI Taxonomy" id="1051531"/>
    <lineage>
        <taxon>Bacteria</taxon>
        <taxon>Bacillati</taxon>
        <taxon>Actinomycetota</taxon>
        <taxon>Actinomycetes</taxon>
        <taxon>Pseudonocardiales</taxon>
        <taxon>Pseudonocardiaceae</taxon>
        <taxon>Saccharothrix</taxon>
    </lineage>
</organism>
<evidence type="ECO:0000256" key="1">
    <source>
        <dbReference type="SAM" id="Coils"/>
    </source>
</evidence>
<keyword evidence="3" id="KW-1185">Reference proteome</keyword>
<protein>
    <submittedName>
        <fullName evidence="2">Polyhydroxyalkanoate synthesis regulator phasin</fullName>
    </submittedName>
</protein>
<proteinExistence type="predicted"/>
<dbReference type="EMBL" id="JACHJN010000005">
    <property type="protein sequence ID" value="MBB5957167.1"/>
    <property type="molecule type" value="Genomic_DNA"/>
</dbReference>
<comment type="caution">
    <text evidence="2">The sequence shown here is derived from an EMBL/GenBank/DDBJ whole genome shotgun (WGS) entry which is preliminary data.</text>
</comment>